<sequence>MSSATPPRPSADGAHPGPAPDVVALPTGEAVVQELPWRWSVQGRIFLIGGLGFMFDAWDVTLNGVMIPLLREEWALDKADAAWIGTANLIGMAVGAFLWGTIADRIGRKAAFAWTLAIFSVFTIAGALTDSLLWFALFR</sequence>
<feature type="transmembrane region" description="Helical" evidence="7">
    <location>
        <begin position="111"/>
        <end position="137"/>
    </location>
</feature>
<evidence type="ECO:0000256" key="5">
    <source>
        <dbReference type="ARBA" id="ARBA00022989"/>
    </source>
</evidence>
<dbReference type="GO" id="GO:0016020">
    <property type="term" value="C:membrane"/>
    <property type="evidence" value="ECO:0007669"/>
    <property type="project" value="UniProtKB-SubCell"/>
</dbReference>
<evidence type="ECO:0000256" key="1">
    <source>
        <dbReference type="ARBA" id="ARBA00004141"/>
    </source>
</evidence>
<gene>
    <name evidence="9" type="ORF">HBO43_32780</name>
</gene>
<dbReference type="PANTHER" id="PTHR23511:SF34">
    <property type="entry name" value="SYNAPTIC VESICLE GLYCOPROTEIN 2"/>
    <property type="match status" value="1"/>
</dbReference>
<evidence type="ECO:0000259" key="8">
    <source>
        <dbReference type="PROSITE" id="PS50850"/>
    </source>
</evidence>
<feature type="transmembrane region" description="Helical" evidence="7">
    <location>
        <begin position="81"/>
        <end position="99"/>
    </location>
</feature>
<dbReference type="AlphaFoldDB" id="A0A7Y1A0D6"/>
<dbReference type="InterPro" id="IPR036259">
    <property type="entry name" value="MFS_trans_sf"/>
</dbReference>
<comment type="caution">
    <text evidence="9">The sequence shown here is derived from an EMBL/GenBank/DDBJ whole genome shotgun (WGS) entry which is preliminary data.</text>
</comment>
<dbReference type="Proteomes" id="UP000552560">
    <property type="component" value="Unassembled WGS sequence"/>
</dbReference>
<comment type="similarity">
    <text evidence="2">Belongs to the major facilitator superfamily. Sugar transporter (TC 2.A.1.1) family.</text>
</comment>
<dbReference type="EMBL" id="JAAQWE010000123">
    <property type="protein sequence ID" value="NMY01315.1"/>
    <property type="molecule type" value="Genomic_DNA"/>
</dbReference>
<dbReference type="GO" id="GO:0022857">
    <property type="term" value="F:transmembrane transporter activity"/>
    <property type="evidence" value="ECO:0007669"/>
    <property type="project" value="InterPro"/>
</dbReference>
<protein>
    <submittedName>
        <fullName evidence="9">Aromatic acid/H+ symport family MFS transporter</fullName>
    </submittedName>
</protein>
<feature type="transmembrane region" description="Helical" evidence="7">
    <location>
        <begin position="45"/>
        <end position="69"/>
    </location>
</feature>
<evidence type="ECO:0000313" key="10">
    <source>
        <dbReference type="Proteomes" id="UP000552560"/>
    </source>
</evidence>
<keyword evidence="6 7" id="KW-0472">Membrane</keyword>
<dbReference type="InterPro" id="IPR020846">
    <property type="entry name" value="MFS_dom"/>
</dbReference>
<evidence type="ECO:0000313" key="9">
    <source>
        <dbReference type="EMBL" id="NMY01315.1"/>
    </source>
</evidence>
<evidence type="ECO:0000256" key="7">
    <source>
        <dbReference type="SAM" id="Phobius"/>
    </source>
</evidence>
<proteinExistence type="inferred from homology"/>
<evidence type="ECO:0000256" key="4">
    <source>
        <dbReference type="ARBA" id="ARBA00022692"/>
    </source>
</evidence>
<evidence type="ECO:0000256" key="2">
    <source>
        <dbReference type="ARBA" id="ARBA00010992"/>
    </source>
</evidence>
<comment type="subcellular location">
    <subcellularLocation>
        <location evidence="1">Membrane</location>
        <topology evidence="1">Multi-pass membrane protein</topology>
    </subcellularLocation>
</comment>
<dbReference type="RefSeq" id="WP_169850871.1">
    <property type="nucleotide sequence ID" value="NZ_JAAQWE010000123.1"/>
</dbReference>
<evidence type="ECO:0000256" key="3">
    <source>
        <dbReference type="ARBA" id="ARBA00022448"/>
    </source>
</evidence>
<dbReference type="Pfam" id="PF07690">
    <property type="entry name" value="MFS_1"/>
    <property type="match status" value="1"/>
</dbReference>
<keyword evidence="4 7" id="KW-0812">Transmembrane</keyword>
<dbReference type="InterPro" id="IPR011701">
    <property type="entry name" value="MFS"/>
</dbReference>
<accession>A0A7Y1A0D6</accession>
<feature type="domain" description="Major facilitator superfamily (MFS) profile" evidence="8">
    <location>
        <begin position="45"/>
        <end position="139"/>
    </location>
</feature>
<keyword evidence="5 7" id="KW-1133">Transmembrane helix</keyword>
<dbReference type="PANTHER" id="PTHR23511">
    <property type="entry name" value="SYNAPTIC VESICLE GLYCOPROTEIN 2"/>
    <property type="match status" value="1"/>
</dbReference>
<dbReference type="SUPFAM" id="SSF103473">
    <property type="entry name" value="MFS general substrate transporter"/>
    <property type="match status" value="1"/>
</dbReference>
<dbReference type="PROSITE" id="PS50850">
    <property type="entry name" value="MFS"/>
    <property type="match status" value="1"/>
</dbReference>
<evidence type="ECO:0000256" key="6">
    <source>
        <dbReference type="ARBA" id="ARBA00023136"/>
    </source>
</evidence>
<keyword evidence="3" id="KW-0813">Transport</keyword>
<organism evidence="9 10">
    <name type="scientific">Pseudomonas veronii</name>
    <dbReference type="NCBI Taxonomy" id="76761"/>
    <lineage>
        <taxon>Bacteria</taxon>
        <taxon>Pseudomonadati</taxon>
        <taxon>Pseudomonadota</taxon>
        <taxon>Gammaproteobacteria</taxon>
        <taxon>Pseudomonadales</taxon>
        <taxon>Pseudomonadaceae</taxon>
        <taxon>Pseudomonas</taxon>
    </lineage>
</organism>
<name>A0A7Y1A0D6_PSEVE</name>
<reference evidence="9 10" key="1">
    <citation type="journal article" date="2020" name="Front. Microbiol.">
        <title>Genetic Organization of the aprX-lipA2 Operon Affects the Proteolytic Potential of Pseudomonas Species in Milk.</title>
        <authorList>
            <person name="Maier C."/>
            <person name="Huptas C."/>
            <person name="von Neubeck M."/>
            <person name="Scherer S."/>
            <person name="Wenning M."/>
            <person name="Lucking G."/>
        </authorList>
    </citation>
    <scope>NUCLEOTIDE SEQUENCE [LARGE SCALE GENOMIC DNA]</scope>
    <source>
        <strain evidence="9 10">WS 4671</strain>
    </source>
</reference>
<dbReference type="Gene3D" id="1.20.1250.20">
    <property type="entry name" value="MFS general substrate transporter like domains"/>
    <property type="match status" value="1"/>
</dbReference>
<feature type="non-terminal residue" evidence="9">
    <location>
        <position position="139"/>
    </location>
</feature>